<evidence type="ECO:0000313" key="3">
    <source>
        <dbReference type="Proteomes" id="UP001597045"/>
    </source>
</evidence>
<dbReference type="InterPro" id="IPR011037">
    <property type="entry name" value="Pyrv_Knase-like_insert_dom_sf"/>
</dbReference>
<sequence length="152" mass="16649">MTSYFVTGGTGFIGRRLITRLLARPDCTAVHVLSLSSLDGLNARIIERGAEPLPMNRFRPNIVITGWPDPHTEDRVHRMRIGDVEIGFGELAIRCAVTLVDQSDGRRAGPEPIRTLADYRREPDGVTFGLKAAVLTPGNIAVGDGVTVTEWR</sequence>
<dbReference type="InterPro" id="IPR005302">
    <property type="entry name" value="MoCF_Sase_C"/>
</dbReference>
<name>A0ABW3M684_9PSEU</name>
<evidence type="ECO:0000313" key="2">
    <source>
        <dbReference type="EMBL" id="MFD1046215.1"/>
    </source>
</evidence>
<proteinExistence type="predicted"/>
<reference evidence="3" key="1">
    <citation type="journal article" date="2019" name="Int. J. Syst. Evol. Microbiol.">
        <title>The Global Catalogue of Microorganisms (GCM) 10K type strain sequencing project: providing services to taxonomists for standard genome sequencing and annotation.</title>
        <authorList>
            <consortium name="The Broad Institute Genomics Platform"/>
            <consortium name="The Broad Institute Genome Sequencing Center for Infectious Disease"/>
            <person name="Wu L."/>
            <person name="Ma J."/>
        </authorList>
    </citation>
    <scope>NUCLEOTIDE SEQUENCE [LARGE SCALE GENOMIC DNA]</scope>
    <source>
        <strain evidence="3">JCM 31486</strain>
    </source>
</reference>
<dbReference type="Gene3D" id="3.40.50.720">
    <property type="entry name" value="NAD(P)-binding Rossmann-like Domain"/>
    <property type="match status" value="1"/>
</dbReference>
<accession>A0ABW3M684</accession>
<dbReference type="PROSITE" id="PS51340">
    <property type="entry name" value="MOSC"/>
    <property type="match status" value="1"/>
</dbReference>
<keyword evidence="3" id="KW-1185">Reference proteome</keyword>
<dbReference type="Pfam" id="PF03473">
    <property type="entry name" value="MOSC"/>
    <property type="match status" value="1"/>
</dbReference>
<feature type="domain" description="MOSC" evidence="1">
    <location>
        <begin position="1"/>
        <end position="149"/>
    </location>
</feature>
<dbReference type="SUPFAM" id="SSF50800">
    <property type="entry name" value="PK beta-barrel domain-like"/>
    <property type="match status" value="1"/>
</dbReference>
<organism evidence="2 3">
    <name type="scientific">Kibdelosporangium lantanae</name>
    <dbReference type="NCBI Taxonomy" id="1497396"/>
    <lineage>
        <taxon>Bacteria</taxon>
        <taxon>Bacillati</taxon>
        <taxon>Actinomycetota</taxon>
        <taxon>Actinomycetes</taxon>
        <taxon>Pseudonocardiales</taxon>
        <taxon>Pseudonocardiaceae</taxon>
        <taxon>Kibdelosporangium</taxon>
    </lineage>
</organism>
<gene>
    <name evidence="2" type="ORF">ACFQ1S_11920</name>
</gene>
<comment type="caution">
    <text evidence="2">The sequence shown here is derived from an EMBL/GenBank/DDBJ whole genome shotgun (WGS) entry which is preliminary data.</text>
</comment>
<dbReference type="Proteomes" id="UP001597045">
    <property type="component" value="Unassembled WGS sequence"/>
</dbReference>
<evidence type="ECO:0000259" key="1">
    <source>
        <dbReference type="PROSITE" id="PS51340"/>
    </source>
</evidence>
<dbReference type="EMBL" id="JBHTIS010000564">
    <property type="protein sequence ID" value="MFD1046215.1"/>
    <property type="molecule type" value="Genomic_DNA"/>
</dbReference>
<protein>
    <submittedName>
        <fullName evidence="2">MOSC domain-containing protein</fullName>
    </submittedName>
</protein>